<feature type="signal peptide" evidence="6">
    <location>
        <begin position="1"/>
        <end position="25"/>
    </location>
</feature>
<dbReference type="GO" id="GO:0030001">
    <property type="term" value="P:metal ion transport"/>
    <property type="evidence" value="ECO:0007669"/>
    <property type="project" value="InterPro"/>
</dbReference>
<dbReference type="Pfam" id="PF01297">
    <property type="entry name" value="ZnuA"/>
    <property type="match status" value="1"/>
</dbReference>
<dbReference type="AlphaFoldDB" id="A0A6H2H133"/>
<dbReference type="KEGG" id="palr:HGI30_18150"/>
<dbReference type="Gene3D" id="3.40.50.1980">
    <property type="entry name" value="Nitrogenase molybdenum iron protein domain"/>
    <property type="match status" value="2"/>
</dbReference>
<dbReference type="PROSITE" id="PS51257">
    <property type="entry name" value="PROKAR_LIPOPROTEIN"/>
    <property type="match status" value="1"/>
</dbReference>
<sequence>MNMHRSVQRLLGGMALLGAMLAFQACGQQNEGQGGSDPAPGTLAVTTTTGMIADAAKEVGGDRVSVTALMGPGVDPHLYKASHGDMVKLDEADVVLYSGLHLEGKMTEVLEKLGRSRPVVAVTDGVPEDRVLESEPGSGSPDPHVWFNASLWTYAVEKVRDTLIAEDPEHEAGYRQRADAYISELEELHAYALERIGSIPEERRVLVTAHDAFGYFGRAYGLEVTGLQGMSTSSEYGSKDVASLRDFLVERGIPAVFVESSIPRKSIESVIEGAARMGSTVVIGGELFSDAMGEAGTPEGTYAGMFRHNVDTIAEALKGESTP</sequence>
<dbReference type="InterPro" id="IPR006127">
    <property type="entry name" value="ZnuA-like"/>
</dbReference>
<reference evidence="7 8" key="1">
    <citation type="submission" date="2020-04" db="EMBL/GenBank/DDBJ databases">
        <title>Novel Paenibacillus strain UniB2 isolated from commercial digestive syrup.</title>
        <authorList>
            <person name="Thorat V."/>
            <person name="Kirdat K."/>
            <person name="Tiwarekar B."/>
            <person name="Yadav A."/>
        </authorList>
    </citation>
    <scope>NUCLEOTIDE SEQUENCE [LARGE SCALE GENOMIC DNA]</scope>
    <source>
        <strain evidence="7 8">UniB2</strain>
    </source>
</reference>
<evidence type="ECO:0000313" key="8">
    <source>
        <dbReference type="Proteomes" id="UP000502136"/>
    </source>
</evidence>
<accession>A0A6H2H133</accession>
<comment type="similarity">
    <text evidence="5">Belongs to the bacterial solute-binding protein 9 family.</text>
</comment>
<name>A0A6H2H133_9BACL</name>
<keyword evidence="3" id="KW-0479">Metal-binding</keyword>
<dbReference type="PANTHER" id="PTHR42953">
    <property type="entry name" value="HIGH-AFFINITY ZINC UPTAKE SYSTEM PROTEIN ZNUA-RELATED"/>
    <property type="match status" value="1"/>
</dbReference>
<dbReference type="EMBL" id="CP051428">
    <property type="protein sequence ID" value="QJC53309.1"/>
    <property type="molecule type" value="Genomic_DNA"/>
</dbReference>
<evidence type="ECO:0000256" key="3">
    <source>
        <dbReference type="ARBA" id="ARBA00022723"/>
    </source>
</evidence>
<dbReference type="RefSeq" id="WP_168908849.1">
    <property type="nucleotide sequence ID" value="NZ_CP051428.1"/>
</dbReference>
<protein>
    <submittedName>
        <fullName evidence="7">Zinc ABC transporter solute-binding protein</fullName>
    </submittedName>
</protein>
<evidence type="ECO:0000313" key="7">
    <source>
        <dbReference type="EMBL" id="QJC53309.1"/>
    </source>
</evidence>
<dbReference type="PANTHER" id="PTHR42953:SF1">
    <property type="entry name" value="METAL-BINDING PROTEIN HI_0362-RELATED"/>
    <property type="match status" value="1"/>
</dbReference>
<dbReference type="PRINTS" id="PR00690">
    <property type="entry name" value="ADHESNFAMILY"/>
</dbReference>
<feature type="chain" id="PRO_5038468445" evidence="6">
    <location>
        <begin position="26"/>
        <end position="323"/>
    </location>
</feature>
<evidence type="ECO:0000256" key="6">
    <source>
        <dbReference type="SAM" id="SignalP"/>
    </source>
</evidence>
<dbReference type="GO" id="GO:0030313">
    <property type="term" value="C:cell envelope"/>
    <property type="evidence" value="ECO:0007669"/>
    <property type="project" value="UniProtKB-SubCell"/>
</dbReference>
<gene>
    <name evidence="7" type="ORF">HGI30_18150</name>
</gene>
<evidence type="ECO:0000256" key="4">
    <source>
        <dbReference type="ARBA" id="ARBA00022729"/>
    </source>
</evidence>
<evidence type="ECO:0000256" key="1">
    <source>
        <dbReference type="ARBA" id="ARBA00004196"/>
    </source>
</evidence>
<keyword evidence="4 6" id="KW-0732">Signal</keyword>
<dbReference type="GO" id="GO:0007155">
    <property type="term" value="P:cell adhesion"/>
    <property type="evidence" value="ECO:0007669"/>
    <property type="project" value="InterPro"/>
</dbReference>
<dbReference type="SUPFAM" id="SSF53807">
    <property type="entry name" value="Helical backbone' metal receptor"/>
    <property type="match status" value="1"/>
</dbReference>
<evidence type="ECO:0000256" key="2">
    <source>
        <dbReference type="ARBA" id="ARBA00022448"/>
    </source>
</evidence>
<keyword evidence="2 5" id="KW-0813">Transport</keyword>
<dbReference type="InterPro" id="IPR006128">
    <property type="entry name" value="Lipoprotein_PsaA-like"/>
</dbReference>
<keyword evidence="8" id="KW-1185">Reference proteome</keyword>
<organism evidence="7 8">
    <name type="scientific">Paenibacillus albicereus</name>
    <dbReference type="NCBI Taxonomy" id="2726185"/>
    <lineage>
        <taxon>Bacteria</taxon>
        <taxon>Bacillati</taxon>
        <taxon>Bacillota</taxon>
        <taxon>Bacilli</taxon>
        <taxon>Bacillales</taxon>
        <taxon>Paenibacillaceae</taxon>
        <taxon>Paenibacillus</taxon>
    </lineage>
</organism>
<dbReference type="InterPro" id="IPR006129">
    <property type="entry name" value="AdhesinB"/>
</dbReference>
<evidence type="ECO:0000256" key="5">
    <source>
        <dbReference type="RuleBase" id="RU003512"/>
    </source>
</evidence>
<dbReference type="Proteomes" id="UP000502136">
    <property type="component" value="Chromosome"/>
</dbReference>
<comment type="subcellular location">
    <subcellularLocation>
        <location evidence="1">Cell envelope</location>
    </subcellularLocation>
</comment>
<dbReference type="GO" id="GO:0046872">
    <property type="term" value="F:metal ion binding"/>
    <property type="evidence" value="ECO:0007669"/>
    <property type="project" value="UniProtKB-KW"/>
</dbReference>
<proteinExistence type="inferred from homology"/>
<dbReference type="PRINTS" id="PR00691">
    <property type="entry name" value="ADHESINB"/>
</dbReference>
<dbReference type="InterPro" id="IPR050492">
    <property type="entry name" value="Bact_metal-bind_prot9"/>
</dbReference>